<accession>A0AAF0K205</accession>
<name>A0AAF0K205_9CAUD</name>
<reference evidence="1" key="1">
    <citation type="submission" date="2023-03" db="EMBL/GenBank/DDBJ databases">
        <authorList>
            <person name="Aguilar E."/>
            <person name="Antigua R."/>
            <person name="Antonino C."/>
            <person name="Bisram R."/>
            <person name="Chen J."/>
            <person name="Davilmar B."/>
            <person name="Del R.K."/>
            <person name="Germosen J."/>
            <person name="Hernandez J."/>
            <person name="Kelloggs L."/>
            <person name="Lema C."/>
            <person name="Li J."/>
            <person name="Melendez A."/>
            <person name="Mohammed I."/>
            <person name="Ryan A."/>
            <person name="Singh S."/>
            <person name="Tariq H."/>
            <person name="Golebiewska U.P."/>
            <person name="Russell D.A."/>
            <person name="Jacobs-Sera D."/>
            <person name="Hatfull G.F."/>
        </authorList>
    </citation>
    <scope>NUCLEOTIDE SEQUENCE</scope>
</reference>
<gene>
    <name evidence="1" type="primary">117</name>
    <name evidence="1" type="ORF">SEA_TROGGLEHUMPER_117</name>
</gene>
<evidence type="ECO:0000313" key="1">
    <source>
        <dbReference type="EMBL" id="WGH21998.1"/>
    </source>
</evidence>
<organism evidence="1 2">
    <name type="scientific">Rhodococcus phage Trogglehumper</name>
    <dbReference type="NCBI Taxonomy" id="3038381"/>
    <lineage>
        <taxon>Viruses</taxon>
        <taxon>Duplodnaviria</taxon>
        <taxon>Heunggongvirae</taxon>
        <taxon>Uroviricota</taxon>
        <taxon>Caudoviricetes</taxon>
        <taxon>Caudoviricetes incertae sedis</taxon>
        <taxon>Trogglehumpervirus</taxon>
        <taxon>Trogglehumpervirus trogglehumper</taxon>
    </lineage>
</organism>
<evidence type="ECO:0000313" key="2">
    <source>
        <dbReference type="Proteomes" id="UP001242841"/>
    </source>
</evidence>
<keyword evidence="2" id="KW-1185">Reference proteome</keyword>
<sequence>MSTNTFSIRSQIWATEDETRAAVEAGEGITDRQALAIAAMWASPTGIGSALASLATGYPREPRVIAADIEAQLADVEARRGPSTGWTLDDVSDLKALRDWFHDARDAVEDDTYLAMLELGDDNGGPVTYRPAGLSADQLGARLYYDAASVFHSLVTKYAASSQALRTVAGDALHRLGETLGTLDTKDLIEYADGHLDAATDALEDLGNLALYPIGARQGEDVASIRAGVADGTANLETVLDALGWNLDRDERTIAMAPDALAGMLAAL</sequence>
<dbReference type="Proteomes" id="UP001242841">
    <property type="component" value="Segment"/>
</dbReference>
<protein>
    <submittedName>
        <fullName evidence="1">Uncharacterized protein</fullName>
    </submittedName>
</protein>
<dbReference type="EMBL" id="OQ709222">
    <property type="protein sequence ID" value="WGH21998.1"/>
    <property type="molecule type" value="Genomic_DNA"/>
</dbReference>
<proteinExistence type="predicted"/>